<dbReference type="PANTHER" id="PTHR43794">
    <property type="entry name" value="AMINOHYDROLASE SSNA-RELATED"/>
    <property type="match status" value="1"/>
</dbReference>
<evidence type="ECO:0000259" key="3">
    <source>
        <dbReference type="Pfam" id="PF01979"/>
    </source>
</evidence>
<dbReference type="InterPro" id="IPR032466">
    <property type="entry name" value="Metal_Hydrolase"/>
</dbReference>
<evidence type="ECO:0000313" key="4">
    <source>
        <dbReference type="EMBL" id="ACR33898.1"/>
    </source>
</evidence>
<dbReference type="AlphaFoldDB" id="C4IY98"/>
<keyword evidence="7" id="KW-1267">Proteomics identification</keyword>
<keyword evidence="1" id="KW-0378">Hydrolase</keyword>
<reference evidence="5" key="4">
    <citation type="submission" date="2021-05" db="UniProtKB">
        <authorList>
            <consortium name="EnsemblPlants"/>
        </authorList>
    </citation>
    <scope>IDENTIFICATION</scope>
    <source>
        <strain evidence="5">cv. B73</strain>
    </source>
</reference>
<reference evidence="5" key="3">
    <citation type="submission" date="2019-07" db="EMBL/GenBank/DDBJ databases">
        <authorList>
            <person name="Seetharam A."/>
            <person name="Woodhouse M."/>
            <person name="Cannon E."/>
        </authorList>
    </citation>
    <scope>NUCLEOTIDE SEQUENCE [LARGE SCALE GENOMIC DNA]</scope>
    <source>
        <strain evidence="5">cv. B73</strain>
    </source>
</reference>
<dbReference type="Gramene" id="Zm00001eb133110_T006">
    <property type="protein sequence ID" value="Zm00001eb133110_P006"/>
    <property type="gene ID" value="Zm00001eb133110"/>
</dbReference>
<proteinExistence type="evidence at protein level"/>
<dbReference type="EMBL" id="BT083545">
    <property type="protein sequence ID" value="ACR33898.1"/>
    <property type="molecule type" value="mRNA"/>
</dbReference>
<sequence length="327" mass="35781">MPSFTTRSSSPWMMRSASSRTARSPSPATASPLWAPPLMSSPPSPAPCRPSTWVAALSFQQLARGIADDVDLMTWLHGRIWPYESHMTEEDSYASTLLCGIELIRSGVTCFAEAGGQFVSEMARAVELLGFRACLTKSTMDCGDGLPPNWSCCSTDDCIQSQKELYEKHHNTADGRIRIWFGLRQIMNATDRLLLETRDIAQKLNTGIHMHIAEIPYENQLILRTKGIDHGTVTYLDKIDFLRSNLLAAHSVWLNVPEIGFFSKAGVKVSHCPASAMRMLGFAPIREMLDSGVCVSLGTDGAPSNNRMSIGGLGGGESIYMVHGPLT</sequence>
<evidence type="ECO:0000256" key="1">
    <source>
        <dbReference type="ARBA" id="ARBA00022801"/>
    </source>
</evidence>
<dbReference type="HOGENOM" id="CLU_850908_0_0_1"/>
<dbReference type="Pfam" id="PF01979">
    <property type="entry name" value="Amidohydro_1"/>
    <property type="match status" value="1"/>
</dbReference>
<evidence type="ECO:0000313" key="5">
    <source>
        <dbReference type="EnsemblPlants" id="Zm00001eb133110_P006"/>
    </source>
</evidence>
<dbReference type="InterPro" id="IPR006680">
    <property type="entry name" value="Amidohydro-rel"/>
</dbReference>
<dbReference type="SUPFAM" id="SSF51556">
    <property type="entry name" value="Metallo-dependent hydrolases"/>
    <property type="match status" value="1"/>
</dbReference>
<dbReference type="GO" id="GO:0016787">
    <property type="term" value="F:hydrolase activity"/>
    <property type="evidence" value="ECO:0007669"/>
    <property type="project" value="UniProtKB-KW"/>
</dbReference>
<dbReference type="EnsemblPlants" id="Zm00001eb133110_T006">
    <property type="protein sequence ID" value="Zm00001eb133110_P006"/>
    <property type="gene ID" value="Zm00001eb133110"/>
</dbReference>
<feature type="region of interest" description="Disordered" evidence="2">
    <location>
        <begin position="1"/>
        <end position="36"/>
    </location>
</feature>
<dbReference type="Proteomes" id="UP000007305">
    <property type="component" value="Chromosome 3"/>
</dbReference>
<organism evidence="4">
    <name type="scientific">Zea mays</name>
    <name type="common">Maize</name>
    <dbReference type="NCBI Taxonomy" id="4577"/>
    <lineage>
        <taxon>Eukaryota</taxon>
        <taxon>Viridiplantae</taxon>
        <taxon>Streptophyta</taxon>
        <taxon>Embryophyta</taxon>
        <taxon>Tracheophyta</taxon>
        <taxon>Spermatophyta</taxon>
        <taxon>Magnoliopsida</taxon>
        <taxon>Liliopsida</taxon>
        <taxon>Poales</taxon>
        <taxon>Poaceae</taxon>
        <taxon>PACMAD clade</taxon>
        <taxon>Panicoideae</taxon>
        <taxon>Andropogonodae</taxon>
        <taxon>Andropogoneae</taxon>
        <taxon>Tripsacinae</taxon>
        <taxon>Zea</taxon>
    </lineage>
</organism>
<reference evidence="6" key="2">
    <citation type="submission" date="2015-12" db="EMBL/GenBank/DDBJ databases">
        <title>Update maize B73 reference genome by single molecule sequencing technologies.</title>
        <authorList>
            <consortium name="Maize Genome Sequencing Project"/>
            <person name="Ware D."/>
        </authorList>
    </citation>
    <scope>NUCLEOTIDE SEQUENCE [LARGE SCALE GENOMIC DNA]</scope>
    <source>
        <strain evidence="6">cv. B73</strain>
    </source>
</reference>
<evidence type="ECO:0007829" key="7">
    <source>
        <dbReference type="PeptideAtlas" id="C4IY98"/>
    </source>
</evidence>
<gene>
    <name evidence="5" type="primary">LOC100283572</name>
</gene>
<feature type="compositionally biased region" description="Low complexity" evidence="2">
    <location>
        <begin position="7"/>
        <end position="36"/>
    </location>
</feature>
<dbReference type="PANTHER" id="PTHR43794:SF11">
    <property type="entry name" value="AMIDOHYDROLASE-RELATED DOMAIN-CONTAINING PROTEIN"/>
    <property type="match status" value="1"/>
</dbReference>
<evidence type="ECO:0000256" key="2">
    <source>
        <dbReference type="SAM" id="MobiDB-lite"/>
    </source>
</evidence>
<feature type="domain" description="Amidohydrolase-related" evidence="3">
    <location>
        <begin position="60"/>
        <end position="309"/>
    </location>
</feature>
<accession>C4IY98</accession>
<dbReference type="InterPro" id="IPR050287">
    <property type="entry name" value="MTA/SAH_deaminase"/>
</dbReference>
<protein>
    <recommendedName>
        <fullName evidence="3">Amidohydrolase-related domain-containing protein</fullName>
    </recommendedName>
</protein>
<dbReference type="ExpressionAtlas" id="C4IY98">
    <property type="expression patterns" value="baseline and differential"/>
</dbReference>
<dbReference type="FunFam" id="3.20.20.140:FF:000045">
    <property type="entry name" value="Amidohydrolase family protein, expressed"/>
    <property type="match status" value="1"/>
</dbReference>
<evidence type="ECO:0000313" key="6">
    <source>
        <dbReference type="Proteomes" id="UP000007305"/>
    </source>
</evidence>
<reference evidence="4" key="1">
    <citation type="journal article" date="2009" name="PLoS Genet.">
        <title>Sequencing, mapping, and analysis of 27,455 maize full-length cDNAs.</title>
        <authorList>
            <person name="Soderlund C."/>
            <person name="Descour A."/>
            <person name="Kudrna D."/>
            <person name="Bomhoff M."/>
            <person name="Boyd L."/>
            <person name="Currie J."/>
            <person name="Angelova A."/>
            <person name="Collura K."/>
            <person name="Wissotski M."/>
            <person name="Ashley E."/>
            <person name="Morrow D."/>
            <person name="Fernandes J."/>
            <person name="Walbot V."/>
            <person name="Yu Y."/>
        </authorList>
    </citation>
    <scope>NUCLEOTIDE SEQUENCE</scope>
    <source>
        <strain evidence="4">B73</strain>
    </source>
</reference>
<name>C4IY98_MAIZE</name>
<keyword evidence="6" id="KW-1185">Reference proteome</keyword>
<dbReference type="Gene3D" id="3.20.20.140">
    <property type="entry name" value="Metal-dependent hydrolases"/>
    <property type="match status" value="1"/>
</dbReference>